<protein>
    <submittedName>
        <fullName evidence="2">Uncharacterized protein</fullName>
    </submittedName>
</protein>
<comment type="caution">
    <text evidence="2">The sequence shown here is derived from an EMBL/GenBank/DDBJ whole genome shotgun (WGS) entry which is preliminary data.</text>
</comment>
<evidence type="ECO:0000313" key="3">
    <source>
        <dbReference type="Proteomes" id="UP000299102"/>
    </source>
</evidence>
<organism evidence="2 3">
    <name type="scientific">Eumeta variegata</name>
    <name type="common">Bagworm moth</name>
    <name type="synonym">Eumeta japonica</name>
    <dbReference type="NCBI Taxonomy" id="151549"/>
    <lineage>
        <taxon>Eukaryota</taxon>
        <taxon>Metazoa</taxon>
        <taxon>Ecdysozoa</taxon>
        <taxon>Arthropoda</taxon>
        <taxon>Hexapoda</taxon>
        <taxon>Insecta</taxon>
        <taxon>Pterygota</taxon>
        <taxon>Neoptera</taxon>
        <taxon>Endopterygota</taxon>
        <taxon>Lepidoptera</taxon>
        <taxon>Glossata</taxon>
        <taxon>Ditrysia</taxon>
        <taxon>Tineoidea</taxon>
        <taxon>Psychidae</taxon>
        <taxon>Oiketicinae</taxon>
        <taxon>Eumeta</taxon>
    </lineage>
</organism>
<evidence type="ECO:0000256" key="1">
    <source>
        <dbReference type="SAM" id="MobiDB-lite"/>
    </source>
</evidence>
<dbReference type="EMBL" id="BGZK01001324">
    <property type="protein sequence ID" value="GBP77279.1"/>
    <property type="molecule type" value="Genomic_DNA"/>
</dbReference>
<reference evidence="2 3" key="1">
    <citation type="journal article" date="2019" name="Commun. Biol.">
        <title>The bagworm genome reveals a unique fibroin gene that provides high tensile strength.</title>
        <authorList>
            <person name="Kono N."/>
            <person name="Nakamura H."/>
            <person name="Ohtoshi R."/>
            <person name="Tomita M."/>
            <person name="Numata K."/>
            <person name="Arakawa K."/>
        </authorList>
    </citation>
    <scope>NUCLEOTIDE SEQUENCE [LARGE SCALE GENOMIC DNA]</scope>
</reference>
<proteinExistence type="predicted"/>
<evidence type="ECO:0000313" key="2">
    <source>
        <dbReference type="EMBL" id="GBP77279.1"/>
    </source>
</evidence>
<keyword evidence="3" id="KW-1185">Reference proteome</keyword>
<gene>
    <name evidence="2" type="ORF">EVAR_50730_1</name>
</gene>
<name>A0A4C1YRM2_EUMVA</name>
<feature type="region of interest" description="Disordered" evidence="1">
    <location>
        <begin position="72"/>
        <end position="110"/>
    </location>
</feature>
<feature type="compositionally biased region" description="Basic and acidic residues" evidence="1">
    <location>
        <begin position="72"/>
        <end position="89"/>
    </location>
</feature>
<sequence length="110" mass="12350">MVENALPAALLHSTSQRLVRVLQKEFCVYRRVSYKSCSNHARWNSSTKDSGYRRQMAAENNRLNDYAGIYSDAHERAPGGTKTGERVQREQTQNGGTGSRTDVLFAGRVN</sequence>
<accession>A0A4C1YRM2</accession>
<dbReference type="Proteomes" id="UP000299102">
    <property type="component" value="Unassembled WGS sequence"/>
</dbReference>
<dbReference type="AlphaFoldDB" id="A0A4C1YRM2"/>